<dbReference type="InterPro" id="IPR000675">
    <property type="entry name" value="Cutinase/axe"/>
</dbReference>
<dbReference type="Pfam" id="PF01083">
    <property type="entry name" value="Cutinase"/>
    <property type="match status" value="1"/>
</dbReference>
<dbReference type="GeneID" id="37030125"/>
<feature type="compositionally biased region" description="Basic and acidic residues" evidence="3">
    <location>
        <begin position="274"/>
        <end position="286"/>
    </location>
</feature>
<feature type="chain" id="PRO_5016395565" evidence="4">
    <location>
        <begin position="24"/>
        <end position="367"/>
    </location>
</feature>
<name>A0A316UVN4_9BASI</name>
<dbReference type="GO" id="GO:0052689">
    <property type="term" value="F:carboxylic ester hydrolase activity"/>
    <property type="evidence" value="ECO:0007669"/>
    <property type="project" value="UniProtKB-ARBA"/>
</dbReference>
<dbReference type="Gene3D" id="3.40.50.1820">
    <property type="entry name" value="alpha/beta hydrolase"/>
    <property type="match status" value="1"/>
</dbReference>
<dbReference type="PANTHER" id="PTHR33630">
    <property type="entry name" value="CUTINASE RV1984C-RELATED-RELATED"/>
    <property type="match status" value="1"/>
</dbReference>
<organism evidence="5 6">
    <name type="scientific">Jaminaea rosea</name>
    <dbReference type="NCBI Taxonomy" id="1569628"/>
    <lineage>
        <taxon>Eukaryota</taxon>
        <taxon>Fungi</taxon>
        <taxon>Dikarya</taxon>
        <taxon>Basidiomycota</taxon>
        <taxon>Ustilaginomycotina</taxon>
        <taxon>Exobasidiomycetes</taxon>
        <taxon>Microstromatales</taxon>
        <taxon>Microstromatales incertae sedis</taxon>
        <taxon>Jaminaea</taxon>
    </lineage>
</organism>
<reference evidence="5 6" key="1">
    <citation type="journal article" date="2018" name="Mol. Biol. Evol.">
        <title>Broad Genomic Sampling Reveals a Smut Pathogenic Ancestry of the Fungal Clade Ustilaginomycotina.</title>
        <authorList>
            <person name="Kijpornyongpan T."/>
            <person name="Mondo S.J."/>
            <person name="Barry K."/>
            <person name="Sandor L."/>
            <person name="Lee J."/>
            <person name="Lipzen A."/>
            <person name="Pangilinan J."/>
            <person name="LaButti K."/>
            <person name="Hainaut M."/>
            <person name="Henrissat B."/>
            <person name="Grigoriev I.V."/>
            <person name="Spatafora J.W."/>
            <person name="Aime M.C."/>
        </authorList>
    </citation>
    <scope>NUCLEOTIDE SEQUENCE [LARGE SCALE GENOMIC DNA]</scope>
    <source>
        <strain evidence="5 6">MCA 5214</strain>
    </source>
</reference>
<dbReference type="RefSeq" id="XP_025361797.1">
    <property type="nucleotide sequence ID" value="XM_025508302.1"/>
</dbReference>
<dbReference type="SUPFAM" id="SSF53474">
    <property type="entry name" value="alpha/beta-Hydrolases"/>
    <property type="match status" value="1"/>
</dbReference>
<evidence type="ECO:0000256" key="2">
    <source>
        <dbReference type="ARBA" id="ARBA00023157"/>
    </source>
</evidence>
<dbReference type="AlphaFoldDB" id="A0A316UVN4"/>
<keyword evidence="4" id="KW-0732">Signal</keyword>
<dbReference type="SMART" id="SM01110">
    <property type="entry name" value="Cutinase"/>
    <property type="match status" value="1"/>
</dbReference>
<dbReference type="EMBL" id="KZ819669">
    <property type="protein sequence ID" value="PWN27185.1"/>
    <property type="molecule type" value="Genomic_DNA"/>
</dbReference>
<feature type="signal peptide" evidence="4">
    <location>
        <begin position="1"/>
        <end position="23"/>
    </location>
</feature>
<dbReference type="Proteomes" id="UP000245884">
    <property type="component" value="Unassembled WGS sequence"/>
</dbReference>
<evidence type="ECO:0000256" key="4">
    <source>
        <dbReference type="SAM" id="SignalP"/>
    </source>
</evidence>
<feature type="compositionally biased region" description="Polar residues" evidence="3">
    <location>
        <begin position="314"/>
        <end position="323"/>
    </location>
</feature>
<keyword evidence="1 5" id="KW-0378">Hydrolase</keyword>
<gene>
    <name evidence="5" type="ORF">BDZ90DRAFT_260849</name>
</gene>
<proteinExistence type="predicted"/>
<feature type="region of interest" description="Disordered" evidence="3">
    <location>
        <begin position="261"/>
        <end position="367"/>
    </location>
</feature>
<evidence type="ECO:0000256" key="3">
    <source>
        <dbReference type="SAM" id="MobiDB-lite"/>
    </source>
</evidence>
<dbReference type="InterPro" id="IPR029058">
    <property type="entry name" value="AB_hydrolase_fold"/>
</dbReference>
<evidence type="ECO:0000313" key="6">
    <source>
        <dbReference type="Proteomes" id="UP000245884"/>
    </source>
</evidence>
<dbReference type="OrthoDB" id="2586582at2759"/>
<feature type="compositionally biased region" description="Basic and acidic residues" evidence="3">
    <location>
        <begin position="324"/>
        <end position="358"/>
    </location>
</feature>
<sequence length="367" mass="39852">MPLSRLFVTAGLAASFLARNAVAAAVPPPSTECTSYSIITTRGSLEEQGPSEPFIPLNKFITKALKPEGKEHDTVYAASWYQNSNAGTGDIIKQVSEAEPGHCFILEGYSQGATATVNALQHLNDHYDRILGVILFGNPCRSQGTPMLPATPQEDHKMPFWMSKDSPGILVGTLLCPTLDGVVPKNWRSKVMDICQPGDAMCARGWAWVNGLVTDEHAGYGTNENAQRKAFDFATGVVRTALAVKAAKTNKTGYELVSVKKGGDGHAQQNGEAKAAKDAKAKELKGRPQQTKPQQTKPQQTKPQQSDEDHPRTGKQSKSSDQNDSIKKGAKEQKKDDRKGRKKGEDSSPAKQQREQGMTRKGSQRHS</sequence>
<keyword evidence="6" id="KW-1185">Reference proteome</keyword>
<evidence type="ECO:0000313" key="5">
    <source>
        <dbReference type="EMBL" id="PWN27185.1"/>
    </source>
</evidence>
<evidence type="ECO:0000256" key="1">
    <source>
        <dbReference type="ARBA" id="ARBA00022801"/>
    </source>
</evidence>
<feature type="compositionally biased region" description="Low complexity" evidence="3">
    <location>
        <begin position="288"/>
        <end position="304"/>
    </location>
</feature>
<protein>
    <submittedName>
        <fullName evidence="5">Alpha/beta-hydrolase</fullName>
    </submittedName>
</protein>
<keyword evidence="2" id="KW-1015">Disulfide bond</keyword>
<dbReference type="PANTHER" id="PTHR33630:SF9">
    <property type="entry name" value="CUTINASE 4"/>
    <property type="match status" value="1"/>
</dbReference>
<accession>A0A316UVN4</accession>
<dbReference type="STRING" id="1569628.A0A316UVN4"/>